<keyword evidence="7" id="KW-0418">Kinase</keyword>
<dbReference type="SUPFAM" id="SSF56112">
    <property type="entry name" value="Protein kinase-like (PK-like)"/>
    <property type="match status" value="1"/>
</dbReference>
<keyword evidence="14" id="KW-1185">Reference proteome</keyword>
<evidence type="ECO:0000313" key="13">
    <source>
        <dbReference type="EMBL" id="KAK6158496.1"/>
    </source>
</evidence>
<evidence type="ECO:0000256" key="9">
    <source>
        <dbReference type="ARBA" id="ARBA00023180"/>
    </source>
</evidence>
<evidence type="ECO:0000256" key="4">
    <source>
        <dbReference type="ARBA" id="ARBA00022679"/>
    </source>
</evidence>
<feature type="domain" description="Bulb-type lectin" evidence="12">
    <location>
        <begin position="24"/>
        <end position="144"/>
    </location>
</feature>
<feature type="signal peptide" evidence="10">
    <location>
        <begin position="1"/>
        <end position="23"/>
    </location>
</feature>
<proteinExistence type="predicted"/>
<dbReference type="Gene3D" id="2.90.10.10">
    <property type="entry name" value="Bulb-type lectin domain"/>
    <property type="match status" value="1"/>
</dbReference>
<protein>
    <recommendedName>
        <fullName evidence="15">G-type lectin S-receptor-like serine/threonine-protein kinase</fullName>
    </recommendedName>
</protein>
<dbReference type="InterPro" id="IPR000719">
    <property type="entry name" value="Prot_kinase_dom"/>
</dbReference>
<keyword evidence="3" id="KW-0723">Serine/threonine-protein kinase</keyword>
<comment type="subcellular location">
    <subcellularLocation>
        <location evidence="1">Cell membrane</location>
        <topology evidence="1">Single-pass type I membrane protein</topology>
    </subcellularLocation>
</comment>
<sequence length="578" mass="65213">MVSRIPLLLLILNLHCLATQVSSLDTLRQGYNLNSSSQLVSAKRIFTLGFYTPRGSNNSYLAVWYTNGSYPPVWIGNRENPIPQNTDPILTIDTTGKLIITRGGGESIVIYSGESGMNLSATLLDTGNFVVTEMSSNGSSGEILWQSFDYPTNTLLPGMKLGVNHRTGRNWTLSSWFDESDPASGAFTLEWDPSVRRLIIRRVVVYWTCGDLNDYYEDFGNFRIKQFQNIDPPDVFNLNYNFTNITTDEEEYFMYTLIQVVPFTPDERKVISALVRVTAEIFAGTIANVLLILSLLERLVVYIGEAKIWSLSRVLMVLLKKEELQELLTLEGYTDDNGGGKSHDLKLFTYASIQSATKNFSSDYKLGQGGFGPVYKGKTAEGQDIAIKLLSRQSGQGLLEFKTELILISKLQHVNLVKLLGFCIHGDDKMIIYDYMHNKSLDFFLFSPSKREQLDWQKRFNIIEGTAQGLLYLHNGYMAPEYAMQGIFSVKSDVYSFGVLIFEIVSGRKNNSFHKIEGPLSLVEYAWELWRKDSALELMDPTLRDSCIKDQVQRCINVGLLCVENHAAEPAPTGMTQW</sequence>
<keyword evidence="4" id="KW-0808">Transferase</keyword>
<evidence type="ECO:0008006" key="15">
    <source>
        <dbReference type="Google" id="ProtNLM"/>
    </source>
</evidence>
<dbReference type="Gene3D" id="3.30.200.20">
    <property type="entry name" value="Phosphorylase Kinase, domain 1"/>
    <property type="match status" value="1"/>
</dbReference>
<dbReference type="InterPro" id="IPR001245">
    <property type="entry name" value="Ser-Thr/Tyr_kinase_cat_dom"/>
</dbReference>
<dbReference type="PANTHER" id="PTHR27002:SF1082">
    <property type="entry name" value="OS06G0693000 PROTEIN"/>
    <property type="match status" value="1"/>
</dbReference>
<evidence type="ECO:0000313" key="14">
    <source>
        <dbReference type="Proteomes" id="UP001318860"/>
    </source>
</evidence>
<dbReference type="PANTHER" id="PTHR27002">
    <property type="entry name" value="RECEPTOR-LIKE SERINE/THREONINE-PROTEIN KINASE SD1-8"/>
    <property type="match status" value="1"/>
</dbReference>
<keyword evidence="9" id="KW-0325">Glycoprotein</keyword>
<name>A0ABR0XH59_REHGL</name>
<organism evidence="13 14">
    <name type="scientific">Rehmannia glutinosa</name>
    <name type="common">Chinese foxglove</name>
    <dbReference type="NCBI Taxonomy" id="99300"/>
    <lineage>
        <taxon>Eukaryota</taxon>
        <taxon>Viridiplantae</taxon>
        <taxon>Streptophyta</taxon>
        <taxon>Embryophyta</taxon>
        <taxon>Tracheophyta</taxon>
        <taxon>Spermatophyta</taxon>
        <taxon>Magnoliopsida</taxon>
        <taxon>eudicotyledons</taxon>
        <taxon>Gunneridae</taxon>
        <taxon>Pentapetalae</taxon>
        <taxon>asterids</taxon>
        <taxon>lamiids</taxon>
        <taxon>Lamiales</taxon>
        <taxon>Orobanchaceae</taxon>
        <taxon>Rehmannieae</taxon>
        <taxon>Rehmannia</taxon>
    </lineage>
</organism>
<dbReference type="PROSITE" id="PS50011">
    <property type="entry name" value="PROTEIN_KINASE_DOM"/>
    <property type="match status" value="1"/>
</dbReference>
<dbReference type="Pfam" id="PF07714">
    <property type="entry name" value="PK_Tyr_Ser-Thr"/>
    <property type="match status" value="2"/>
</dbReference>
<feature type="domain" description="Protein kinase" evidence="11">
    <location>
        <begin position="360"/>
        <end position="578"/>
    </location>
</feature>
<dbReference type="CDD" id="cd00028">
    <property type="entry name" value="B_lectin"/>
    <property type="match status" value="1"/>
</dbReference>
<evidence type="ECO:0000259" key="12">
    <source>
        <dbReference type="PROSITE" id="PS50927"/>
    </source>
</evidence>
<evidence type="ECO:0000256" key="1">
    <source>
        <dbReference type="ARBA" id="ARBA00004251"/>
    </source>
</evidence>
<evidence type="ECO:0000259" key="11">
    <source>
        <dbReference type="PROSITE" id="PS50011"/>
    </source>
</evidence>
<evidence type="ECO:0000256" key="8">
    <source>
        <dbReference type="ARBA" id="ARBA00022840"/>
    </source>
</evidence>
<comment type="caution">
    <text evidence="13">The sequence shown here is derived from an EMBL/GenBank/DDBJ whole genome shotgun (WGS) entry which is preliminary data.</text>
</comment>
<evidence type="ECO:0000256" key="10">
    <source>
        <dbReference type="SAM" id="SignalP"/>
    </source>
</evidence>
<dbReference type="EMBL" id="JABTTQ020000004">
    <property type="protein sequence ID" value="KAK6158496.1"/>
    <property type="molecule type" value="Genomic_DNA"/>
</dbReference>
<dbReference type="PROSITE" id="PS50927">
    <property type="entry name" value="BULB_LECTIN"/>
    <property type="match status" value="1"/>
</dbReference>
<evidence type="ECO:0000256" key="6">
    <source>
        <dbReference type="ARBA" id="ARBA00022741"/>
    </source>
</evidence>
<keyword evidence="5 10" id="KW-0732">Signal</keyword>
<evidence type="ECO:0000256" key="2">
    <source>
        <dbReference type="ARBA" id="ARBA00022475"/>
    </source>
</evidence>
<accession>A0ABR0XH59</accession>
<evidence type="ECO:0000256" key="5">
    <source>
        <dbReference type="ARBA" id="ARBA00022729"/>
    </source>
</evidence>
<dbReference type="InterPro" id="IPR011009">
    <property type="entry name" value="Kinase-like_dom_sf"/>
</dbReference>
<dbReference type="SUPFAM" id="SSF51110">
    <property type="entry name" value="alpha-D-mannose-specific plant lectins"/>
    <property type="match status" value="1"/>
</dbReference>
<reference evidence="13 14" key="1">
    <citation type="journal article" date="2021" name="Comput. Struct. Biotechnol. J.">
        <title>De novo genome assembly of the potent medicinal plant Rehmannia glutinosa using nanopore technology.</title>
        <authorList>
            <person name="Ma L."/>
            <person name="Dong C."/>
            <person name="Song C."/>
            <person name="Wang X."/>
            <person name="Zheng X."/>
            <person name="Niu Y."/>
            <person name="Chen S."/>
            <person name="Feng W."/>
        </authorList>
    </citation>
    <scope>NUCLEOTIDE SEQUENCE [LARGE SCALE GENOMIC DNA]</scope>
    <source>
        <strain evidence="13">DH-2019</strain>
    </source>
</reference>
<gene>
    <name evidence="13" type="ORF">DH2020_005810</name>
</gene>
<feature type="chain" id="PRO_5045437876" description="G-type lectin S-receptor-like serine/threonine-protein kinase" evidence="10">
    <location>
        <begin position="24"/>
        <end position="578"/>
    </location>
</feature>
<keyword evidence="2" id="KW-0472">Membrane</keyword>
<keyword evidence="2" id="KW-1003">Cell membrane</keyword>
<dbReference type="SMART" id="SM00108">
    <property type="entry name" value="B_lectin"/>
    <property type="match status" value="1"/>
</dbReference>
<dbReference type="Proteomes" id="UP001318860">
    <property type="component" value="Unassembled WGS sequence"/>
</dbReference>
<dbReference type="InterPro" id="IPR036426">
    <property type="entry name" value="Bulb-type_lectin_dom_sf"/>
</dbReference>
<dbReference type="Pfam" id="PF01453">
    <property type="entry name" value="B_lectin"/>
    <property type="match status" value="1"/>
</dbReference>
<evidence type="ECO:0000256" key="7">
    <source>
        <dbReference type="ARBA" id="ARBA00022777"/>
    </source>
</evidence>
<keyword evidence="6" id="KW-0547">Nucleotide-binding</keyword>
<dbReference type="Gene3D" id="1.10.510.10">
    <property type="entry name" value="Transferase(Phosphotransferase) domain 1"/>
    <property type="match status" value="1"/>
</dbReference>
<dbReference type="InterPro" id="IPR001480">
    <property type="entry name" value="Bulb-type_lectin_dom"/>
</dbReference>
<evidence type="ECO:0000256" key="3">
    <source>
        <dbReference type="ARBA" id="ARBA00022527"/>
    </source>
</evidence>
<keyword evidence="8" id="KW-0067">ATP-binding</keyword>